<keyword evidence="8" id="KW-1185">Reference proteome</keyword>
<evidence type="ECO:0000256" key="2">
    <source>
        <dbReference type="ARBA" id="ARBA00022643"/>
    </source>
</evidence>
<dbReference type="InterPro" id="IPR017927">
    <property type="entry name" value="FAD-bd_FR_type"/>
</dbReference>
<dbReference type="InterPro" id="IPR017938">
    <property type="entry name" value="Riboflavin_synthase-like_b-brl"/>
</dbReference>
<organism evidence="7 8">
    <name type="scientific">Uliginosibacterium aquaticum</name>
    <dbReference type="NCBI Taxonomy" id="2731212"/>
    <lineage>
        <taxon>Bacteria</taxon>
        <taxon>Pseudomonadati</taxon>
        <taxon>Pseudomonadota</taxon>
        <taxon>Betaproteobacteria</taxon>
        <taxon>Rhodocyclales</taxon>
        <taxon>Zoogloeaceae</taxon>
        <taxon>Uliginosibacterium</taxon>
    </lineage>
</organism>
<dbReference type="PANTHER" id="PTHR19384">
    <property type="entry name" value="NITRIC OXIDE SYNTHASE-RELATED"/>
    <property type="match status" value="1"/>
</dbReference>
<dbReference type="RefSeq" id="WP_170020272.1">
    <property type="nucleotide sequence ID" value="NZ_JABCSC020000001.1"/>
</dbReference>
<feature type="domain" description="Flavodoxin-like" evidence="5">
    <location>
        <begin position="57"/>
        <end position="196"/>
    </location>
</feature>
<gene>
    <name evidence="7" type="ORF">HJ583_002765</name>
</gene>
<dbReference type="Pfam" id="PF00258">
    <property type="entry name" value="Flavodoxin_1"/>
    <property type="match status" value="1"/>
</dbReference>
<dbReference type="Gene3D" id="3.40.50.360">
    <property type="match status" value="1"/>
</dbReference>
<dbReference type="Gene3D" id="2.40.30.10">
    <property type="entry name" value="Translation factors"/>
    <property type="match status" value="1"/>
</dbReference>
<accession>A0ABX2IG19</accession>
<evidence type="ECO:0000313" key="7">
    <source>
        <dbReference type="EMBL" id="NSL53937.1"/>
    </source>
</evidence>
<evidence type="ECO:0000256" key="1">
    <source>
        <dbReference type="ARBA" id="ARBA00022630"/>
    </source>
</evidence>
<dbReference type="PRINTS" id="PR00371">
    <property type="entry name" value="FPNCR"/>
</dbReference>
<feature type="domain" description="FAD-binding FR-type" evidence="6">
    <location>
        <begin position="211"/>
        <end position="323"/>
    </location>
</feature>
<sequence length="471" mass="51747">MMDNLSPEIWRLQAAVGLILAYALMCWRMYRKAALAGLPAPRPQPAAALAAVRGKPVWIIHASQTGQAEALARQAARALEKEGVEVIQRRIDQPWLDEVSAARHVLFVVSTYGEGNPPDHAISFARTQLAAGPCAALRGLSYGVLALGDRSYPQFCAFGRQLDQWLQQSGASACFPRIDADRLDALSLKRWQQALQGLGVHTPLLTPPLDAGYTEWRFIRRRCLNSGSPGAPLFKLELQPQAGLPPHWQAGDLIDLTPPGGDGRPRSYSIANLPEDGHLELIVRSVRRADGQPGLASGWLNETAWANDRVSLRIRRNPGFNLECGVDTPLILIGAGSGLAGLRSHLQARARAIADSGQPAPERSAWLIFGERSERHDRPCHSELEAWRRSRVLSRLDLTFSRDDPIRAYVQHALLEEAQAFRQWIAAGAQLLICGSAQGMAQGVEQAMREILGDEGLEQLRAAGRIRRDVY</sequence>
<dbReference type="Proteomes" id="UP000778523">
    <property type="component" value="Unassembled WGS sequence"/>
</dbReference>
<dbReference type="InterPro" id="IPR039261">
    <property type="entry name" value="FNR_nucleotide-bd"/>
</dbReference>
<protein>
    <recommendedName>
        <fullName evidence="4">NADPH--hemoprotein reductase</fullName>
        <ecNumber evidence="4">1.6.2.4</ecNumber>
    </recommendedName>
</protein>
<dbReference type="InterPro" id="IPR001709">
    <property type="entry name" value="Flavoprot_Pyr_Nucl_cyt_Rdtase"/>
</dbReference>
<evidence type="ECO:0000259" key="5">
    <source>
        <dbReference type="PROSITE" id="PS50902"/>
    </source>
</evidence>
<keyword evidence="3" id="KW-0249">Electron transport</keyword>
<dbReference type="Gene3D" id="3.40.50.80">
    <property type="entry name" value="Nucleotide-binding domain of ferredoxin-NADP reductase (FNR) module"/>
    <property type="match status" value="1"/>
</dbReference>
<dbReference type="InterPro" id="IPR001094">
    <property type="entry name" value="Flavdoxin-like"/>
</dbReference>
<dbReference type="InterPro" id="IPR029039">
    <property type="entry name" value="Flavoprotein-like_sf"/>
</dbReference>
<dbReference type="PROSITE" id="PS51384">
    <property type="entry name" value="FAD_FR"/>
    <property type="match status" value="1"/>
</dbReference>
<dbReference type="InterPro" id="IPR008254">
    <property type="entry name" value="Flavodoxin/NO_synth"/>
</dbReference>
<reference evidence="7 8" key="1">
    <citation type="submission" date="2020-06" db="EMBL/GenBank/DDBJ databases">
        <title>Draft genome of Uliginosibacterium sp. IMCC34675.</title>
        <authorList>
            <person name="Song J."/>
        </authorList>
    </citation>
    <scope>NUCLEOTIDE SEQUENCE [LARGE SCALE GENOMIC DNA]</scope>
    <source>
        <strain evidence="7 8">IMCC34675</strain>
    </source>
</reference>
<dbReference type="PRINTS" id="PR00369">
    <property type="entry name" value="FLAVODOXIN"/>
</dbReference>
<keyword evidence="2" id="KW-0288">FMN</keyword>
<evidence type="ECO:0000259" key="6">
    <source>
        <dbReference type="PROSITE" id="PS51384"/>
    </source>
</evidence>
<keyword evidence="3" id="KW-0813">Transport</keyword>
<evidence type="ECO:0000313" key="8">
    <source>
        <dbReference type="Proteomes" id="UP000778523"/>
    </source>
</evidence>
<dbReference type="CDD" id="cd06200">
    <property type="entry name" value="SiR_like1"/>
    <property type="match status" value="1"/>
</dbReference>
<evidence type="ECO:0000256" key="4">
    <source>
        <dbReference type="ARBA" id="ARBA00023797"/>
    </source>
</evidence>
<name>A0ABX2IG19_9RHOO</name>
<evidence type="ECO:0000256" key="3">
    <source>
        <dbReference type="ARBA" id="ARBA00022982"/>
    </source>
</evidence>
<dbReference type="EC" id="1.6.2.4" evidence="4"/>
<dbReference type="SUPFAM" id="SSF52343">
    <property type="entry name" value="Ferredoxin reductase-like, C-terminal NADP-linked domain"/>
    <property type="match status" value="1"/>
</dbReference>
<dbReference type="SUPFAM" id="SSF63380">
    <property type="entry name" value="Riboflavin synthase domain-like"/>
    <property type="match status" value="1"/>
</dbReference>
<dbReference type="PROSITE" id="PS50902">
    <property type="entry name" value="FLAVODOXIN_LIKE"/>
    <property type="match status" value="1"/>
</dbReference>
<keyword evidence="1" id="KW-0285">Flavoprotein</keyword>
<dbReference type="Pfam" id="PF00175">
    <property type="entry name" value="NAD_binding_1"/>
    <property type="match status" value="1"/>
</dbReference>
<dbReference type="PANTHER" id="PTHR19384:SF17">
    <property type="entry name" value="NADPH--CYTOCHROME P450 REDUCTASE"/>
    <property type="match status" value="1"/>
</dbReference>
<dbReference type="InterPro" id="IPR001433">
    <property type="entry name" value="OxRdtase_FAD/NAD-bd"/>
</dbReference>
<proteinExistence type="predicted"/>
<comment type="caution">
    <text evidence="7">The sequence shown here is derived from an EMBL/GenBank/DDBJ whole genome shotgun (WGS) entry which is preliminary data.</text>
</comment>
<dbReference type="EMBL" id="JABCSC020000001">
    <property type="protein sequence ID" value="NSL53937.1"/>
    <property type="molecule type" value="Genomic_DNA"/>
</dbReference>
<dbReference type="SUPFAM" id="SSF52218">
    <property type="entry name" value="Flavoproteins"/>
    <property type="match status" value="1"/>
</dbReference>